<comment type="similarity">
    <text evidence="4 13">Belongs to the purine/pyrimidine phosphoribosyltransferase family.</text>
</comment>
<dbReference type="GO" id="GO:0032264">
    <property type="term" value="P:IMP salvage"/>
    <property type="evidence" value="ECO:0007669"/>
    <property type="project" value="UniProtKB-UniPathway"/>
</dbReference>
<protein>
    <recommendedName>
        <fullName evidence="5 13">Hypoxanthine phosphoribosyltransferase</fullName>
        <ecNumber evidence="5 13">2.4.2.8</ecNumber>
    </recommendedName>
</protein>
<proteinExistence type="inferred from homology"/>
<dbReference type="GO" id="GO:0005829">
    <property type="term" value="C:cytosol"/>
    <property type="evidence" value="ECO:0007669"/>
    <property type="project" value="TreeGrafter"/>
</dbReference>
<evidence type="ECO:0000256" key="7">
    <source>
        <dbReference type="ARBA" id="ARBA00022676"/>
    </source>
</evidence>
<evidence type="ECO:0000256" key="6">
    <source>
        <dbReference type="ARBA" id="ARBA00022490"/>
    </source>
</evidence>
<accession>A0A210Q9H6</accession>
<evidence type="ECO:0000313" key="15">
    <source>
        <dbReference type="EMBL" id="OWF45386.1"/>
    </source>
</evidence>
<dbReference type="UniPathway" id="UPA00591">
    <property type="reaction ID" value="UER00648"/>
</dbReference>
<feature type="domain" description="Phosphoribosyltransferase" evidence="14">
    <location>
        <begin position="50"/>
        <end position="206"/>
    </location>
</feature>
<dbReference type="EC" id="2.4.2.8" evidence="5 13"/>
<dbReference type="CDD" id="cd06223">
    <property type="entry name" value="PRTases_typeI"/>
    <property type="match status" value="1"/>
</dbReference>
<evidence type="ECO:0000256" key="3">
    <source>
        <dbReference type="ARBA" id="ARBA00004669"/>
    </source>
</evidence>
<dbReference type="GO" id="GO:0004422">
    <property type="term" value="F:hypoxanthine phosphoribosyltransferase activity"/>
    <property type="evidence" value="ECO:0007669"/>
    <property type="project" value="InterPro"/>
</dbReference>
<comment type="caution">
    <text evidence="15">The sequence shown here is derived from an EMBL/GenBank/DDBJ whole genome shotgun (WGS) entry which is preliminary data.</text>
</comment>
<evidence type="ECO:0000256" key="12">
    <source>
        <dbReference type="ARBA" id="ARBA00022842"/>
    </source>
</evidence>
<dbReference type="SUPFAM" id="SSF53271">
    <property type="entry name" value="PRTase-like"/>
    <property type="match status" value="1"/>
</dbReference>
<dbReference type="InterPro" id="IPR000836">
    <property type="entry name" value="PRTase_dom"/>
</dbReference>
<keyword evidence="11 13" id="KW-0547">Nucleotide-binding</keyword>
<keyword evidence="10 13" id="KW-0660">Purine salvage</keyword>
<dbReference type="STRING" id="6573.A0A210Q9H6"/>
<keyword evidence="12 13" id="KW-0460">Magnesium</keyword>
<comment type="catalytic activity">
    <reaction evidence="13">
        <text>IMP + diphosphate = hypoxanthine + 5-phospho-alpha-D-ribose 1-diphosphate</text>
        <dbReference type="Rhea" id="RHEA:17973"/>
        <dbReference type="ChEBI" id="CHEBI:17368"/>
        <dbReference type="ChEBI" id="CHEBI:33019"/>
        <dbReference type="ChEBI" id="CHEBI:58017"/>
        <dbReference type="ChEBI" id="CHEBI:58053"/>
        <dbReference type="EC" id="2.4.2.8"/>
    </reaction>
</comment>
<dbReference type="InterPro" id="IPR050408">
    <property type="entry name" value="HGPRT"/>
</dbReference>
<gene>
    <name evidence="15" type="ORF">KP79_PYT19334</name>
</gene>
<dbReference type="NCBIfam" id="TIGR01203">
    <property type="entry name" value="HGPRTase"/>
    <property type="match status" value="1"/>
</dbReference>
<comment type="cofactor">
    <cofactor evidence="1 13">
        <name>Mg(2+)</name>
        <dbReference type="ChEBI" id="CHEBI:18420"/>
    </cofactor>
</comment>
<evidence type="ECO:0000256" key="5">
    <source>
        <dbReference type="ARBA" id="ARBA00011895"/>
    </source>
</evidence>
<dbReference type="FunFam" id="3.40.50.2020:FF:000053">
    <property type="entry name" value="Hypoxanthine phosphoribosyltransferase"/>
    <property type="match status" value="1"/>
</dbReference>
<dbReference type="PANTHER" id="PTHR43340:SF1">
    <property type="entry name" value="HYPOXANTHINE PHOSPHORIBOSYLTRANSFERASE"/>
    <property type="match status" value="1"/>
</dbReference>
<dbReference type="Pfam" id="PF00156">
    <property type="entry name" value="Pribosyltran"/>
    <property type="match status" value="1"/>
</dbReference>
<reference evidence="15 16" key="1">
    <citation type="journal article" date="2017" name="Nat. Ecol. Evol.">
        <title>Scallop genome provides insights into evolution of bilaterian karyotype and development.</title>
        <authorList>
            <person name="Wang S."/>
            <person name="Zhang J."/>
            <person name="Jiao W."/>
            <person name="Li J."/>
            <person name="Xun X."/>
            <person name="Sun Y."/>
            <person name="Guo X."/>
            <person name="Huan P."/>
            <person name="Dong B."/>
            <person name="Zhang L."/>
            <person name="Hu X."/>
            <person name="Sun X."/>
            <person name="Wang J."/>
            <person name="Zhao C."/>
            <person name="Wang Y."/>
            <person name="Wang D."/>
            <person name="Huang X."/>
            <person name="Wang R."/>
            <person name="Lv J."/>
            <person name="Li Y."/>
            <person name="Zhang Z."/>
            <person name="Liu B."/>
            <person name="Lu W."/>
            <person name="Hui Y."/>
            <person name="Liang J."/>
            <person name="Zhou Z."/>
            <person name="Hou R."/>
            <person name="Li X."/>
            <person name="Liu Y."/>
            <person name="Li H."/>
            <person name="Ning X."/>
            <person name="Lin Y."/>
            <person name="Zhao L."/>
            <person name="Xing Q."/>
            <person name="Dou J."/>
            <person name="Li Y."/>
            <person name="Mao J."/>
            <person name="Guo H."/>
            <person name="Dou H."/>
            <person name="Li T."/>
            <person name="Mu C."/>
            <person name="Jiang W."/>
            <person name="Fu Q."/>
            <person name="Fu X."/>
            <person name="Miao Y."/>
            <person name="Liu J."/>
            <person name="Yu Q."/>
            <person name="Li R."/>
            <person name="Liao H."/>
            <person name="Li X."/>
            <person name="Kong Y."/>
            <person name="Jiang Z."/>
            <person name="Chourrout D."/>
            <person name="Li R."/>
            <person name="Bao Z."/>
        </authorList>
    </citation>
    <scope>NUCLEOTIDE SEQUENCE [LARGE SCALE GENOMIC DNA]</scope>
    <source>
        <strain evidence="15 16">PY_sf001</strain>
    </source>
</reference>
<dbReference type="GO" id="GO:0000287">
    <property type="term" value="F:magnesium ion binding"/>
    <property type="evidence" value="ECO:0007669"/>
    <property type="project" value="TreeGrafter"/>
</dbReference>
<evidence type="ECO:0000256" key="13">
    <source>
        <dbReference type="RuleBase" id="RU364099"/>
    </source>
</evidence>
<organism evidence="15 16">
    <name type="scientific">Mizuhopecten yessoensis</name>
    <name type="common">Japanese scallop</name>
    <name type="synonym">Patinopecten yessoensis</name>
    <dbReference type="NCBI Taxonomy" id="6573"/>
    <lineage>
        <taxon>Eukaryota</taxon>
        <taxon>Metazoa</taxon>
        <taxon>Spiralia</taxon>
        <taxon>Lophotrochozoa</taxon>
        <taxon>Mollusca</taxon>
        <taxon>Bivalvia</taxon>
        <taxon>Autobranchia</taxon>
        <taxon>Pteriomorphia</taxon>
        <taxon>Pectinida</taxon>
        <taxon>Pectinoidea</taxon>
        <taxon>Pectinidae</taxon>
        <taxon>Mizuhopecten</taxon>
    </lineage>
</organism>
<dbReference type="GO" id="GO:0006178">
    <property type="term" value="P:guanine salvage"/>
    <property type="evidence" value="ECO:0007669"/>
    <property type="project" value="TreeGrafter"/>
</dbReference>
<name>A0A210Q9H6_MIZYE</name>
<keyword evidence="8 13" id="KW-0808">Transferase</keyword>
<dbReference type="AlphaFoldDB" id="A0A210Q9H6"/>
<dbReference type="GO" id="GO:0046100">
    <property type="term" value="P:hypoxanthine metabolic process"/>
    <property type="evidence" value="ECO:0007669"/>
    <property type="project" value="TreeGrafter"/>
</dbReference>
<keyword evidence="16" id="KW-1185">Reference proteome</keyword>
<keyword evidence="7 13" id="KW-0328">Glycosyltransferase</keyword>
<evidence type="ECO:0000256" key="2">
    <source>
        <dbReference type="ARBA" id="ARBA00004496"/>
    </source>
</evidence>
<evidence type="ECO:0000256" key="9">
    <source>
        <dbReference type="ARBA" id="ARBA00022723"/>
    </source>
</evidence>
<dbReference type="InterPro" id="IPR029057">
    <property type="entry name" value="PRTase-like"/>
</dbReference>
<evidence type="ECO:0000313" key="16">
    <source>
        <dbReference type="Proteomes" id="UP000242188"/>
    </source>
</evidence>
<sequence length="231" mass="26331">MSKQIAQDGERVRDCIVIEDGASGYPLDMFCIPNHYQGTLDRILIPGGLIKDRIERLAQDIVRDFSSEGMVALCVLKGGYKFFTDLLDRIKQMNSHMERPLPLAVDFIRLRSYVDDQSSGKIEVIGGDSLENLKGKNVLIVEDIVDTGRTMERLLDHLKQFECKMVKVASLCVKRTVRRTAIVGYRPDYTAFELPDEFIVGYALDYNEMYRDLNHVCVVNEVGKKKYAVQK</sequence>
<evidence type="ECO:0000256" key="11">
    <source>
        <dbReference type="ARBA" id="ARBA00022741"/>
    </source>
</evidence>
<evidence type="ECO:0000259" key="14">
    <source>
        <dbReference type="Pfam" id="PF00156"/>
    </source>
</evidence>
<dbReference type="InterPro" id="IPR005904">
    <property type="entry name" value="Hxn_phspho_trans"/>
</dbReference>
<comment type="subcellular location">
    <subcellularLocation>
        <location evidence="2 13">Cytoplasm</location>
    </subcellularLocation>
</comment>
<comment type="pathway">
    <text evidence="3 13">Purine metabolism; IMP biosynthesis via salvage pathway; IMP from hypoxanthine: step 1/1.</text>
</comment>
<evidence type="ECO:0000256" key="4">
    <source>
        <dbReference type="ARBA" id="ARBA00008391"/>
    </source>
</evidence>
<dbReference type="GO" id="GO:0000166">
    <property type="term" value="F:nucleotide binding"/>
    <property type="evidence" value="ECO:0007669"/>
    <property type="project" value="UniProtKB-KW"/>
</dbReference>
<dbReference type="PANTHER" id="PTHR43340">
    <property type="entry name" value="HYPOXANTHINE-GUANINE PHOSPHORIBOSYLTRANSFERASE"/>
    <property type="match status" value="1"/>
</dbReference>
<dbReference type="Proteomes" id="UP000242188">
    <property type="component" value="Unassembled WGS sequence"/>
</dbReference>
<evidence type="ECO:0000256" key="8">
    <source>
        <dbReference type="ARBA" id="ARBA00022679"/>
    </source>
</evidence>
<dbReference type="Gene3D" id="3.40.50.2020">
    <property type="match status" value="1"/>
</dbReference>
<evidence type="ECO:0000256" key="1">
    <source>
        <dbReference type="ARBA" id="ARBA00001946"/>
    </source>
</evidence>
<dbReference type="OrthoDB" id="9449045at2759"/>
<keyword evidence="9 13" id="KW-0479">Metal-binding</keyword>
<evidence type="ECO:0000256" key="10">
    <source>
        <dbReference type="ARBA" id="ARBA00022726"/>
    </source>
</evidence>
<dbReference type="EMBL" id="NEDP02004513">
    <property type="protein sequence ID" value="OWF45386.1"/>
    <property type="molecule type" value="Genomic_DNA"/>
</dbReference>
<dbReference type="GO" id="GO:0006166">
    <property type="term" value="P:purine ribonucleoside salvage"/>
    <property type="evidence" value="ECO:0007669"/>
    <property type="project" value="UniProtKB-KW"/>
</dbReference>
<keyword evidence="6 13" id="KW-0963">Cytoplasm</keyword>
<dbReference type="GO" id="GO:0032263">
    <property type="term" value="P:GMP salvage"/>
    <property type="evidence" value="ECO:0007669"/>
    <property type="project" value="TreeGrafter"/>
</dbReference>